<reference evidence="1" key="1">
    <citation type="journal article" date="2022" name="bioRxiv">
        <title>Population genetic analysis of Ophidiomyces ophidiicola, the causative agent of snake fungal disease, indicates recent introductions to the USA.</title>
        <authorList>
            <person name="Ladner J.T."/>
            <person name="Palmer J.M."/>
            <person name="Ettinger C.L."/>
            <person name="Stajich J.E."/>
            <person name="Farrell T.M."/>
            <person name="Glorioso B.M."/>
            <person name="Lawson B."/>
            <person name="Price S.J."/>
            <person name="Stengle A.G."/>
            <person name="Grear D.A."/>
            <person name="Lorch J.M."/>
        </authorList>
    </citation>
    <scope>NUCLEOTIDE SEQUENCE</scope>
    <source>
        <strain evidence="1">NWHC 24266-5</strain>
    </source>
</reference>
<accession>A0ACB8UY84</accession>
<organism evidence="1">
    <name type="scientific">Ophidiomyces ophidiicola</name>
    <dbReference type="NCBI Taxonomy" id="1387563"/>
    <lineage>
        <taxon>Eukaryota</taxon>
        <taxon>Fungi</taxon>
        <taxon>Dikarya</taxon>
        <taxon>Ascomycota</taxon>
        <taxon>Pezizomycotina</taxon>
        <taxon>Eurotiomycetes</taxon>
        <taxon>Eurotiomycetidae</taxon>
        <taxon>Onygenales</taxon>
        <taxon>Onygenaceae</taxon>
        <taxon>Ophidiomyces</taxon>
    </lineage>
</organism>
<dbReference type="EMBL" id="JALBCA010000038">
    <property type="protein sequence ID" value="KAI2387560.1"/>
    <property type="molecule type" value="Genomic_DNA"/>
</dbReference>
<comment type="caution">
    <text evidence="1">The sequence shown here is derived from an EMBL/GenBank/DDBJ whole genome shotgun (WGS) entry which is preliminary data.</text>
</comment>
<proteinExistence type="predicted"/>
<evidence type="ECO:0000313" key="1">
    <source>
        <dbReference type="EMBL" id="KAI2387560.1"/>
    </source>
</evidence>
<protein>
    <submittedName>
        <fullName evidence="1">Uncharacterized protein</fullName>
    </submittedName>
</protein>
<name>A0ACB8UY84_9EURO</name>
<sequence length="245" mass="26336">MSSDQVTHILNYLSNTKSLPVSRTWISNFISSQRSTSVPLPALTQTALFRLLASDFTISLAPTITHLLPPRISDPGVKEIKISGPVPLQVLDIEDIGNSLWSQIEAIEQVERGETTRGKEIIRTVTRDEGGDVTVGTNDANSSSVSQQEAGNATSSAGPHRLILEDASGEKVTSFELKPIAGIAIGKLHIGAKLLVKNATVARGMLLLEPQCVTVLGGKVEVADAAWKAERKDKMLARVQQLQPQ</sequence>
<gene>
    <name evidence="1" type="ORF">LOY88_003050</name>
</gene>